<feature type="compositionally biased region" description="Basic residues" evidence="7">
    <location>
        <begin position="174"/>
        <end position="185"/>
    </location>
</feature>
<feature type="region of interest" description="Disordered" evidence="7">
    <location>
        <begin position="54"/>
        <end position="73"/>
    </location>
</feature>
<dbReference type="SUPFAM" id="SSF53335">
    <property type="entry name" value="S-adenosyl-L-methionine-dependent methyltransferases"/>
    <property type="match status" value="1"/>
</dbReference>
<dbReference type="PROSITE" id="PS51515">
    <property type="entry name" value="BIN3_SAM"/>
    <property type="match status" value="1"/>
</dbReference>
<dbReference type="Pfam" id="PF13649">
    <property type="entry name" value="Methyltransf_25"/>
    <property type="match status" value="1"/>
</dbReference>
<dbReference type="Pfam" id="PF06859">
    <property type="entry name" value="Bin3"/>
    <property type="match status" value="1"/>
</dbReference>
<dbReference type="InterPro" id="IPR010675">
    <property type="entry name" value="Bin3_C"/>
</dbReference>
<dbReference type="InterPro" id="IPR039772">
    <property type="entry name" value="Bin3-like"/>
</dbReference>
<dbReference type="EC" id="2.1.1.-" evidence="6"/>
<name>A0A6P3VJS4_CLUHA</name>
<feature type="region of interest" description="Disordered" evidence="7">
    <location>
        <begin position="254"/>
        <end position="347"/>
    </location>
</feature>
<evidence type="ECO:0000256" key="5">
    <source>
        <dbReference type="PROSITE-ProRule" id="PRU00848"/>
    </source>
</evidence>
<dbReference type="GO" id="GO:0017069">
    <property type="term" value="F:snRNA binding"/>
    <property type="evidence" value="ECO:0007669"/>
    <property type="project" value="TreeGrafter"/>
</dbReference>
<dbReference type="GO" id="GO:0032259">
    <property type="term" value="P:methylation"/>
    <property type="evidence" value="ECO:0007669"/>
    <property type="project" value="UniProtKB-KW"/>
</dbReference>
<dbReference type="Proteomes" id="UP000515152">
    <property type="component" value="Chromosome 18"/>
</dbReference>
<sequence>MEVGPRSLTSTPPKTCTLLKWCQEGNQLPLCWPAWGLSEGGTVGVCVGGKPLQHKNGFQGPQPGSQKLAKRRYSMNVSVRPAGPAKRRRRASDSQPVLPSHFLLGGNIFDPLNLNSLLDEDVSRTQNVHTPETSPLPAKGREPLEILVPKDITDPLNLSGRRSGGGDGVLLSPLKRRRHRNRHHGAGPPEQAESEKVKPTGGVPEVVLKAGAVTEEPIGGAVLPGKNQARVSPLPYELNTSINCRDEVVQPILPRRHSQSGPGSGSQVRPPGSTDPALSGQPSSRSRKRRRTVSRSERLSITPTPTIGPSADRRTSQTFQTPIVGGAKGSHHTSSSQPSQKPRKPLRKYQYGNYSRFYGYHRPGLIEDPRLAVLKPEWFRRKKVLDLGCNTGHVTLAIARHWDPAHILGIDIDGGLVRIARQNLRHYLSEMQPTGAPYHSAQHKMANRPKQEVQQDSVAMEAGKKADHLDKDEKAVGGVFAALMDLQLTAAPSAVRRPFLLSFRLCRGPITAPLLPETSYMGFPHNVFFMKENYVLESEEQLAGQQEEYDVILCLGLTLWVQLNWGDRGLQRLFRRAHRQLRTGGLFILEPQPWSSYCRRKRISETTYRNYCSIRLKPDQFTSYLTSEVGFSSYELLGTPNISARGFQRPIYLFHKGPSSSRK</sequence>
<dbReference type="GO" id="GO:0008173">
    <property type="term" value="F:RNA methyltransferase activity"/>
    <property type="evidence" value="ECO:0007669"/>
    <property type="project" value="UniProtKB-UniRule"/>
</dbReference>
<keyword evidence="3 6" id="KW-0808">Transferase</keyword>
<evidence type="ECO:0000256" key="3">
    <source>
        <dbReference type="ARBA" id="ARBA00022679"/>
    </source>
</evidence>
<organism evidence="9 10">
    <name type="scientific">Clupea harengus</name>
    <name type="common">Atlantic herring</name>
    <dbReference type="NCBI Taxonomy" id="7950"/>
    <lineage>
        <taxon>Eukaryota</taxon>
        <taxon>Metazoa</taxon>
        <taxon>Chordata</taxon>
        <taxon>Craniata</taxon>
        <taxon>Vertebrata</taxon>
        <taxon>Euteleostomi</taxon>
        <taxon>Actinopterygii</taxon>
        <taxon>Neopterygii</taxon>
        <taxon>Teleostei</taxon>
        <taxon>Clupei</taxon>
        <taxon>Clupeiformes</taxon>
        <taxon>Clupeoidei</taxon>
        <taxon>Clupeidae</taxon>
        <taxon>Clupea</taxon>
    </lineage>
</organism>
<dbReference type="Gene3D" id="3.40.50.150">
    <property type="entry name" value="Vaccinia Virus protein VP39"/>
    <property type="match status" value="1"/>
</dbReference>
<evidence type="ECO:0000313" key="9">
    <source>
        <dbReference type="Proteomes" id="UP000515152"/>
    </source>
</evidence>
<evidence type="ECO:0000313" key="10">
    <source>
        <dbReference type="RefSeq" id="XP_012673096.2"/>
    </source>
</evidence>
<gene>
    <name evidence="10" type="primary">LOC105891464</name>
</gene>
<evidence type="ECO:0000256" key="7">
    <source>
        <dbReference type="SAM" id="MobiDB-lite"/>
    </source>
</evidence>
<dbReference type="InterPro" id="IPR041698">
    <property type="entry name" value="Methyltransf_25"/>
</dbReference>
<dbReference type="RefSeq" id="XP_012673096.2">
    <property type="nucleotide sequence ID" value="XM_012817642.3"/>
</dbReference>
<accession>A0A6P3VJS4</accession>
<dbReference type="InterPro" id="IPR024160">
    <property type="entry name" value="BIN3_SAM-bd_dom"/>
</dbReference>
<feature type="domain" description="Bin3-type SAM" evidence="8">
    <location>
        <begin position="368"/>
        <end position="659"/>
    </location>
</feature>
<keyword evidence="2 6" id="KW-0489">Methyltransferase</keyword>
<evidence type="ECO:0000256" key="1">
    <source>
        <dbReference type="ARBA" id="ARBA00008361"/>
    </source>
</evidence>
<dbReference type="GeneID" id="105891464"/>
<dbReference type="GO" id="GO:0040031">
    <property type="term" value="P:snRNA modification"/>
    <property type="evidence" value="ECO:0007669"/>
    <property type="project" value="TreeGrafter"/>
</dbReference>
<dbReference type="AlphaFoldDB" id="A0A6P3VJS4"/>
<dbReference type="KEGG" id="char:105891464"/>
<feature type="region of interest" description="Disordered" evidence="7">
    <location>
        <begin position="155"/>
        <end position="201"/>
    </location>
</feature>
<proteinExistence type="inferred from homology"/>
<dbReference type="InterPro" id="IPR029063">
    <property type="entry name" value="SAM-dependent_MTases_sf"/>
</dbReference>
<comment type="similarity">
    <text evidence="1 6">Belongs to the methyltransferase superfamily.</text>
</comment>
<reference evidence="10" key="1">
    <citation type="submission" date="2025-08" db="UniProtKB">
        <authorList>
            <consortium name="RefSeq"/>
        </authorList>
    </citation>
    <scope>IDENTIFICATION</scope>
</reference>
<keyword evidence="9" id="KW-1185">Reference proteome</keyword>
<dbReference type="PANTHER" id="PTHR12315:SF0">
    <property type="entry name" value="7SK SNRNA METHYLPHOSPHATE CAPPING ENZYME"/>
    <property type="match status" value="1"/>
</dbReference>
<dbReference type="PANTHER" id="PTHR12315">
    <property type="entry name" value="BICOID-INTERACTING PROTEIN RELATED"/>
    <property type="match status" value="1"/>
</dbReference>
<evidence type="ECO:0000259" key="8">
    <source>
        <dbReference type="PROSITE" id="PS51515"/>
    </source>
</evidence>
<dbReference type="CDD" id="cd02440">
    <property type="entry name" value="AdoMet_MTases"/>
    <property type="match status" value="1"/>
</dbReference>
<dbReference type="GO" id="GO:0008171">
    <property type="term" value="F:O-methyltransferase activity"/>
    <property type="evidence" value="ECO:0007669"/>
    <property type="project" value="UniProtKB-UniRule"/>
</dbReference>
<protein>
    <recommendedName>
        <fullName evidence="6">RNA methyltransferase</fullName>
        <ecNumber evidence="6">2.1.1.-</ecNumber>
    </recommendedName>
</protein>
<evidence type="ECO:0000256" key="6">
    <source>
        <dbReference type="RuleBase" id="RU367087"/>
    </source>
</evidence>
<dbReference type="OrthoDB" id="10017101at2759"/>
<evidence type="ECO:0000256" key="2">
    <source>
        <dbReference type="ARBA" id="ARBA00022603"/>
    </source>
</evidence>
<evidence type="ECO:0000256" key="4">
    <source>
        <dbReference type="ARBA" id="ARBA00022691"/>
    </source>
</evidence>
<keyword evidence="4 5" id="KW-0949">S-adenosyl-L-methionine</keyword>